<name>A0A9D1ZPA2_9LACO</name>
<evidence type="ECO:0000313" key="2">
    <source>
        <dbReference type="Proteomes" id="UP000824013"/>
    </source>
</evidence>
<gene>
    <name evidence="1" type="ORF">H9820_10785</name>
</gene>
<reference evidence="1" key="2">
    <citation type="submission" date="2021-04" db="EMBL/GenBank/DDBJ databases">
        <authorList>
            <person name="Gilroy R."/>
        </authorList>
    </citation>
    <scope>NUCLEOTIDE SEQUENCE</scope>
    <source>
        <strain evidence="1">3204</strain>
    </source>
</reference>
<sequence length="47" mass="5649">MTQSDTEEATKKTILEIVAEREQKRRDWIENYLDRNLNSYTKKTTNS</sequence>
<proteinExistence type="predicted"/>
<reference evidence="1" key="1">
    <citation type="journal article" date="2021" name="PeerJ">
        <title>Extensive microbial diversity within the chicken gut microbiome revealed by metagenomics and culture.</title>
        <authorList>
            <person name="Gilroy R."/>
            <person name="Ravi A."/>
            <person name="Getino M."/>
            <person name="Pursley I."/>
            <person name="Horton D.L."/>
            <person name="Alikhan N.F."/>
            <person name="Baker D."/>
            <person name="Gharbi K."/>
            <person name="Hall N."/>
            <person name="Watson M."/>
            <person name="Adriaenssens E.M."/>
            <person name="Foster-Nyarko E."/>
            <person name="Jarju S."/>
            <person name="Secka A."/>
            <person name="Antonio M."/>
            <person name="Oren A."/>
            <person name="Chaudhuri R.R."/>
            <person name="La Ragione R."/>
            <person name="Hildebrand F."/>
            <person name="Pallen M.J."/>
        </authorList>
    </citation>
    <scope>NUCLEOTIDE SEQUENCE</scope>
    <source>
        <strain evidence="1">3204</strain>
    </source>
</reference>
<protein>
    <submittedName>
        <fullName evidence="1">Uncharacterized protein</fullName>
    </submittedName>
</protein>
<evidence type="ECO:0000313" key="1">
    <source>
        <dbReference type="EMBL" id="HIY93410.1"/>
    </source>
</evidence>
<comment type="caution">
    <text evidence="1">The sequence shown here is derived from an EMBL/GenBank/DDBJ whole genome shotgun (WGS) entry which is preliminary data.</text>
</comment>
<dbReference type="Proteomes" id="UP000824013">
    <property type="component" value="Unassembled WGS sequence"/>
</dbReference>
<organism evidence="1 2">
    <name type="scientific">Candidatus Companilactobacillus pullicola</name>
    <dbReference type="NCBI Taxonomy" id="2838523"/>
    <lineage>
        <taxon>Bacteria</taxon>
        <taxon>Bacillati</taxon>
        <taxon>Bacillota</taxon>
        <taxon>Bacilli</taxon>
        <taxon>Lactobacillales</taxon>
        <taxon>Lactobacillaceae</taxon>
        <taxon>Companilactobacillus</taxon>
    </lineage>
</organism>
<accession>A0A9D1ZPA2</accession>
<dbReference type="EMBL" id="DXCM01000082">
    <property type="protein sequence ID" value="HIY93410.1"/>
    <property type="molecule type" value="Genomic_DNA"/>
</dbReference>
<dbReference type="AlphaFoldDB" id="A0A9D1ZPA2"/>